<dbReference type="STRING" id="253628.A0A0D2AVG8"/>
<dbReference type="InParanoid" id="A0A0D2AVG8"/>
<dbReference type="Gene3D" id="3.20.20.70">
    <property type="entry name" value="Aldolase class I"/>
    <property type="match status" value="1"/>
</dbReference>
<comment type="pathway">
    <text evidence="2">Carbohydrate degradation; pentose phosphate pathway; D-glyceraldehyde 3-phosphate and beta-D-fructose 6-phosphate from D-ribose 5-phosphate and D-xylulose 5-phosphate (non-oxidative stage): step 2/3.</text>
</comment>
<proteinExistence type="predicted"/>
<dbReference type="RefSeq" id="XP_016213003.1">
    <property type="nucleotide sequence ID" value="XM_016359324.1"/>
</dbReference>
<evidence type="ECO:0000256" key="1">
    <source>
        <dbReference type="ARBA" id="ARBA00023270"/>
    </source>
</evidence>
<keyword evidence="4" id="KW-1185">Reference proteome</keyword>
<dbReference type="PANTHER" id="PTHR10683:SF18">
    <property type="entry name" value="TRANSALDOLASE"/>
    <property type="match status" value="1"/>
</dbReference>
<dbReference type="EC" id="2.2.1.2" evidence="2"/>
<evidence type="ECO:0000256" key="2">
    <source>
        <dbReference type="RuleBase" id="RU000501"/>
    </source>
</evidence>
<dbReference type="SUPFAM" id="SSF51569">
    <property type="entry name" value="Aldolase"/>
    <property type="match status" value="1"/>
</dbReference>
<comment type="function">
    <text evidence="2">Catalyzes the rate-limiting step of the non-oxidative phase in the pentose phosphate pathway. Catalyzes the reversible conversion of sedheptulose-7-phosphate and D-glyceraldehyde 3-phosphate into erythrose-4-phosphate and beta-D-fructose 6-phosphate.</text>
</comment>
<reference evidence="3 4" key="1">
    <citation type="submission" date="2015-01" db="EMBL/GenBank/DDBJ databases">
        <title>The Genome Sequence of Ochroconis gallopava CBS43764.</title>
        <authorList>
            <consortium name="The Broad Institute Genomics Platform"/>
            <person name="Cuomo C."/>
            <person name="de Hoog S."/>
            <person name="Gorbushina A."/>
            <person name="Stielow B."/>
            <person name="Teixiera M."/>
            <person name="Abouelleil A."/>
            <person name="Chapman S.B."/>
            <person name="Priest M."/>
            <person name="Young S.K."/>
            <person name="Wortman J."/>
            <person name="Nusbaum C."/>
            <person name="Birren B."/>
        </authorList>
    </citation>
    <scope>NUCLEOTIDE SEQUENCE [LARGE SCALE GENOMIC DNA]</scope>
    <source>
        <strain evidence="3 4">CBS 43764</strain>
    </source>
</reference>
<dbReference type="Pfam" id="PF00923">
    <property type="entry name" value="TAL_FSA"/>
    <property type="match status" value="1"/>
</dbReference>
<keyword evidence="1" id="KW-0704">Schiff base</keyword>
<dbReference type="UniPathway" id="UPA00115">
    <property type="reaction ID" value="UER00414"/>
</dbReference>
<dbReference type="AlphaFoldDB" id="A0A0D2AVG8"/>
<comment type="catalytic activity">
    <reaction evidence="2">
        <text>D-sedoheptulose 7-phosphate + D-glyceraldehyde 3-phosphate = D-erythrose 4-phosphate + beta-D-fructose 6-phosphate</text>
        <dbReference type="Rhea" id="RHEA:17053"/>
        <dbReference type="ChEBI" id="CHEBI:16897"/>
        <dbReference type="ChEBI" id="CHEBI:57483"/>
        <dbReference type="ChEBI" id="CHEBI:57634"/>
        <dbReference type="ChEBI" id="CHEBI:59776"/>
        <dbReference type="EC" id="2.2.1.2"/>
    </reaction>
</comment>
<organism evidence="3 4">
    <name type="scientific">Verruconis gallopava</name>
    <dbReference type="NCBI Taxonomy" id="253628"/>
    <lineage>
        <taxon>Eukaryota</taxon>
        <taxon>Fungi</taxon>
        <taxon>Dikarya</taxon>
        <taxon>Ascomycota</taxon>
        <taxon>Pezizomycotina</taxon>
        <taxon>Dothideomycetes</taxon>
        <taxon>Pleosporomycetidae</taxon>
        <taxon>Venturiales</taxon>
        <taxon>Sympoventuriaceae</taxon>
        <taxon>Verruconis</taxon>
    </lineage>
</organism>
<keyword evidence="2" id="KW-0808">Transferase</keyword>
<dbReference type="GO" id="GO:0004801">
    <property type="term" value="F:transaldolase activity"/>
    <property type="evidence" value="ECO:0007669"/>
    <property type="project" value="UniProtKB-EC"/>
</dbReference>
<dbReference type="InterPro" id="IPR013785">
    <property type="entry name" value="Aldolase_TIM"/>
</dbReference>
<dbReference type="EMBL" id="KN847546">
    <property type="protein sequence ID" value="KIW03134.1"/>
    <property type="molecule type" value="Genomic_DNA"/>
</dbReference>
<evidence type="ECO:0000313" key="4">
    <source>
        <dbReference type="Proteomes" id="UP000053259"/>
    </source>
</evidence>
<dbReference type="InterPro" id="IPR001585">
    <property type="entry name" value="TAL/FSA"/>
</dbReference>
<dbReference type="GeneID" id="27313749"/>
<dbReference type="PANTHER" id="PTHR10683">
    <property type="entry name" value="TRANSALDOLASE"/>
    <property type="match status" value="1"/>
</dbReference>
<dbReference type="Proteomes" id="UP000053259">
    <property type="component" value="Unassembled WGS sequence"/>
</dbReference>
<dbReference type="PROSITE" id="PS00958">
    <property type="entry name" value="TRANSALDOLASE_2"/>
    <property type="match status" value="1"/>
</dbReference>
<name>A0A0D2AVG8_9PEZI</name>
<dbReference type="VEuPathDB" id="FungiDB:PV09_05776"/>
<evidence type="ECO:0000313" key="3">
    <source>
        <dbReference type="EMBL" id="KIW03134.1"/>
    </source>
</evidence>
<gene>
    <name evidence="3" type="ORF">PV09_05776</name>
</gene>
<dbReference type="GO" id="GO:0006098">
    <property type="term" value="P:pentose-phosphate shunt"/>
    <property type="evidence" value="ECO:0007669"/>
    <property type="project" value="UniProtKB-UniPathway"/>
</dbReference>
<sequence>MPSQVLNAFDEIQKAGTTLIVDSANFHNLARFKAAEATTNPSIIYAAAQKPEYDYVLARSVEYIRQLEKSSPSLSRTQLLDLGIEHLAVQFGTELYKITGGISTQVEVIYSFSVQKTVDAALRLIELYKAEGVPKSAIRIKISATWEGIQAARILESEHDVRVLITVVFGLSQVAAAAEAGVSCVAPYVGRIGDWYKAAEGVARKDGLDMGVERVKEMQNYLRKHGYRTKVMGASFRTTAQAIDLAGADYLTISPTVLDALKEHVGKVSPQLTAESATASTVPQIKYSEDEFRWAFNSDACAVEKSADAIRRFAADSEKLKGMLADRL</sequence>
<dbReference type="InterPro" id="IPR018225">
    <property type="entry name" value="Transaldolase_AS"/>
</dbReference>
<accession>A0A0D2AVG8</accession>
<dbReference type="OrthoDB" id="1711136at2759"/>
<keyword evidence="2" id="KW-0570">Pentose shunt</keyword>
<dbReference type="HOGENOM" id="CLU_047470_0_1_1"/>
<protein>
    <recommendedName>
        <fullName evidence="2">Transaldolase</fullName>
        <ecNumber evidence="2">2.2.1.2</ecNumber>
    </recommendedName>
</protein>
<dbReference type="GO" id="GO:0005975">
    <property type="term" value="P:carbohydrate metabolic process"/>
    <property type="evidence" value="ECO:0007669"/>
    <property type="project" value="InterPro"/>
</dbReference>